<feature type="region of interest" description="Disordered" evidence="1">
    <location>
        <begin position="1"/>
        <end position="66"/>
    </location>
</feature>
<evidence type="ECO:0000313" key="3">
    <source>
        <dbReference type="Proteomes" id="UP000521872"/>
    </source>
</evidence>
<accession>A0A8H4VIU6</accession>
<proteinExistence type="predicted"/>
<reference evidence="2 3" key="1">
    <citation type="submission" date="2019-12" db="EMBL/GenBank/DDBJ databases">
        <authorList>
            <person name="Floudas D."/>
            <person name="Bentzer J."/>
            <person name="Ahren D."/>
            <person name="Johansson T."/>
            <person name="Persson P."/>
            <person name="Tunlid A."/>
        </authorList>
    </citation>
    <scope>NUCLEOTIDE SEQUENCE [LARGE SCALE GENOMIC DNA]</scope>
    <source>
        <strain evidence="2 3">CBS 102.39</strain>
    </source>
</reference>
<evidence type="ECO:0000256" key="1">
    <source>
        <dbReference type="SAM" id="MobiDB-lite"/>
    </source>
</evidence>
<sequence length="136" mass="14466">MQYGGKGVVPEGTKLDNVTESLAGRTVHNIRPQDPSSSSTISTERASRSRLLPPSKTRRTLKASSLCKSTSSMEISLASLDTHSAPRKKTGVTPVPAPFVRKGLEASTIHAPSRRHVRFSDVPIPPDSPLGLPASS</sequence>
<dbReference type="AlphaFoldDB" id="A0A8H4VIU6"/>
<gene>
    <name evidence="2" type="ORF">D9613_012715</name>
</gene>
<evidence type="ECO:0000313" key="2">
    <source>
        <dbReference type="EMBL" id="KAF4612551.1"/>
    </source>
</evidence>
<dbReference type="EMBL" id="JAACJL010000048">
    <property type="protein sequence ID" value="KAF4612551.1"/>
    <property type="molecule type" value="Genomic_DNA"/>
</dbReference>
<name>A0A8H4VIU6_9AGAR</name>
<organism evidence="2 3">
    <name type="scientific">Agrocybe pediades</name>
    <dbReference type="NCBI Taxonomy" id="84607"/>
    <lineage>
        <taxon>Eukaryota</taxon>
        <taxon>Fungi</taxon>
        <taxon>Dikarya</taxon>
        <taxon>Basidiomycota</taxon>
        <taxon>Agaricomycotina</taxon>
        <taxon>Agaricomycetes</taxon>
        <taxon>Agaricomycetidae</taxon>
        <taxon>Agaricales</taxon>
        <taxon>Agaricineae</taxon>
        <taxon>Strophariaceae</taxon>
        <taxon>Agrocybe</taxon>
    </lineage>
</organism>
<feature type="region of interest" description="Disordered" evidence="1">
    <location>
        <begin position="117"/>
        <end position="136"/>
    </location>
</feature>
<comment type="caution">
    <text evidence="2">The sequence shown here is derived from an EMBL/GenBank/DDBJ whole genome shotgun (WGS) entry which is preliminary data.</text>
</comment>
<protein>
    <submittedName>
        <fullName evidence="2">Uncharacterized protein</fullName>
    </submittedName>
</protein>
<keyword evidence="3" id="KW-1185">Reference proteome</keyword>
<dbReference type="Proteomes" id="UP000521872">
    <property type="component" value="Unassembled WGS sequence"/>
</dbReference>